<organism evidence="1 2">
    <name type="scientific">Klebsiella pneumoniae</name>
    <dbReference type="NCBI Taxonomy" id="573"/>
    <lineage>
        <taxon>Bacteria</taxon>
        <taxon>Pseudomonadati</taxon>
        <taxon>Pseudomonadota</taxon>
        <taxon>Gammaproteobacteria</taxon>
        <taxon>Enterobacterales</taxon>
        <taxon>Enterobacteriaceae</taxon>
        <taxon>Klebsiella/Raoultella group</taxon>
        <taxon>Klebsiella</taxon>
        <taxon>Klebsiella pneumoniae complex</taxon>
    </lineage>
</organism>
<evidence type="ECO:0000313" key="1">
    <source>
        <dbReference type="EMBL" id="MDP0971499.1"/>
    </source>
</evidence>
<accession>A0AAW8AQI9</accession>
<gene>
    <name evidence="1" type="ORF">Q6294_31645</name>
</gene>
<dbReference type="EMBL" id="JAUUIA010000836">
    <property type="protein sequence ID" value="MDP0971499.1"/>
    <property type="molecule type" value="Genomic_DNA"/>
</dbReference>
<dbReference type="AlphaFoldDB" id="A0AAW8AQI9"/>
<feature type="non-terminal residue" evidence="1">
    <location>
        <position position="85"/>
    </location>
</feature>
<dbReference type="Proteomes" id="UP001244490">
    <property type="component" value="Unassembled WGS sequence"/>
</dbReference>
<feature type="non-terminal residue" evidence="1">
    <location>
        <position position="1"/>
    </location>
</feature>
<reference evidence="1" key="1">
    <citation type="submission" date="2023-07" db="EMBL/GenBank/DDBJ databases">
        <authorList>
            <person name="Peng Z."/>
        </authorList>
    </citation>
    <scope>NUCLEOTIDE SEQUENCE</scope>
    <source>
        <strain evidence="1">KP219</strain>
    </source>
</reference>
<evidence type="ECO:0000313" key="2">
    <source>
        <dbReference type="Proteomes" id="UP001244490"/>
    </source>
</evidence>
<sequence length="85" mass="9055">GNGDKSVSLDITDMGSLAGIASLAGWANMTLDKDADGRIERVFKQGDRSVREDYRKDGSHAELVVLLPNGIVVEAKGEQVGIDLL</sequence>
<name>A0AAW8AQI9_KLEPN</name>
<proteinExistence type="predicted"/>
<protein>
    <submittedName>
        <fullName evidence="1">Uncharacterized protein</fullName>
    </submittedName>
</protein>
<comment type="caution">
    <text evidence="1">The sequence shown here is derived from an EMBL/GenBank/DDBJ whole genome shotgun (WGS) entry which is preliminary data.</text>
</comment>
<dbReference type="RefSeq" id="WP_305202569.1">
    <property type="nucleotide sequence ID" value="NZ_JAUUIA010000836.1"/>
</dbReference>